<feature type="domain" description="Glycosyl hydrolase 94 supersandwich" evidence="3">
    <location>
        <begin position="15"/>
        <end position="276"/>
    </location>
</feature>
<dbReference type="GO" id="GO:0030246">
    <property type="term" value="F:carbohydrate binding"/>
    <property type="evidence" value="ECO:0007669"/>
    <property type="project" value="InterPro"/>
</dbReference>
<dbReference type="InterPro" id="IPR008928">
    <property type="entry name" value="6-hairpin_glycosidase_sf"/>
</dbReference>
<evidence type="ECO:0000259" key="3">
    <source>
        <dbReference type="Pfam" id="PF06165"/>
    </source>
</evidence>
<dbReference type="InterPro" id="IPR010383">
    <property type="entry name" value="Glyco_hydrolase_94_b-supersand"/>
</dbReference>
<dbReference type="Gene3D" id="1.50.10.10">
    <property type="match status" value="1"/>
</dbReference>
<dbReference type="EMBL" id="SLUN01000004">
    <property type="protein sequence ID" value="TCL74099.1"/>
    <property type="molecule type" value="Genomic_DNA"/>
</dbReference>
<dbReference type="SUPFAM" id="SSF74650">
    <property type="entry name" value="Galactose mutarotase-like"/>
    <property type="match status" value="1"/>
</dbReference>
<dbReference type="InterPro" id="IPR037018">
    <property type="entry name" value="GH65_N"/>
</dbReference>
<evidence type="ECO:0000256" key="2">
    <source>
        <dbReference type="ARBA" id="ARBA00022679"/>
    </source>
</evidence>
<protein>
    <submittedName>
        <fullName evidence="5">Cellobiose phosphorylase</fullName>
    </submittedName>
</protein>
<comment type="caution">
    <text evidence="5">The sequence shown here is derived from an EMBL/GenBank/DDBJ whole genome shotgun (WGS) entry which is preliminary data.</text>
</comment>
<reference evidence="5 6" key="1">
    <citation type="submission" date="2019-03" db="EMBL/GenBank/DDBJ databases">
        <title>Genomic Encyclopedia of Type Strains, Phase IV (KMG-IV): sequencing the most valuable type-strain genomes for metagenomic binning, comparative biology and taxonomic classification.</title>
        <authorList>
            <person name="Goeker M."/>
        </authorList>
    </citation>
    <scope>NUCLEOTIDE SEQUENCE [LARGE SCALE GENOMIC DNA]</scope>
    <source>
        <strain evidence="5 6">LX-B</strain>
    </source>
</reference>
<name>A0A4R1S4R3_HYDET</name>
<gene>
    <name evidence="5" type="ORF">EDC14_100434</name>
</gene>
<dbReference type="CDD" id="cd11755">
    <property type="entry name" value="GH94N_ChBP_like"/>
    <property type="match status" value="1"/>
</dbReference>
<dbReference type="SUPFAM" id="SSF48208">
    <property type="entry name" value="Six-hairpin glycosidases"/>
    <property type="match status" value="1"/>
</dbReference>
<dbReference type="Gene3D" id="2.60.420.10">
    <property type="entry name" value="Maltose phosphorylase, domain 3"/>
    <property type="match status" value="1"/>
</dbReference>
<dbReference type="Gene3D" id="2.70.98.40">
    <property type="entry name" value="Glycoside hydrolase, family 65, N-terminal domain"/>
    <property type="match status" value="1"/>
</dbReference>
<evidence type="ECO:0000256" key="1">
    <source>
        <dbReference type="ARBA" id="ARBA00022676"/>
    </source>
</evidence>
<keyword evidence="1" id="KW-0328">Glycosyltransferase</keyword>
<dbReference type="Gene3D" id="1.20.890.20">
    <property type="entry name" value="mpn423 like domain"/>
    <property type="match status" value="1"/>
</dbReference>
<dbReference type="InterPro" id="IPR052047">
    <property type="entry name" value="GH94_Enzymes"/>
</dbReference>
<dbReference type="GO" id="GO:0005975">
    <property type="term" value="P:carbohydrate metabolic process"/>
    <property type="evidence" value="ECO:0007669"/>
    <property type="project" value="InterPro"/>
</dbReference>
<dbReference type="InterPro" id="IPR011013">
    <property type="entry name" value="Gal_mutarotase_sf_dom"/>
</dbReference>
<feature type="domain" description="Glycosyl hydrolase 94 catalytic" evidence="4">
    <location>
        <begin position="299"/>
        <end position="714"/>
    </location>
</feature>
<dbReference type="InterPro" id="IPR033432">
    <property type="entry name" value="GH94_catalytic"/>
</dbReference>
<organism evidence="5 6">
    <name type="scientific">Hydrogenispora ethanolica</name>
    <dbReference type="NCBI Taxonomy" id="1082276"/>
    <lineage>
        <taxon>Bacteria</taxon>
        <taxon>Bacillati</taxon>
        <taxon>Bacillota</taxon>
        <taxon>Hydrogenispora</taxon>
    </lineage>
</organism>
<dbReference type="OrthoDB" id="9769991at2"/>
<dbReference type="PANTHER" id="PTHR37469">
    <property type="entry name" value="CELLOBIONIC ACID PHOSPHORYLASE-RELATED"/>
    <property type="match status" value="1"/>
</dbReference>
<dbReference type="InterPro" id="IPR012341">
    <property type="entry name" value="6hp_glycosidase-like_sf"/>
</dbReference>
<keyword evidence="6" id="KW-1185">Reference proteome</keyword>
<accession>A0A4R1S4R3</accession>
<sequence>MLEEGKYGYFDPEEREYVITRPQTPTPWINYLGGGEYGGIVSNNGGGYSFDRDPRYKRVLRYRYNAIPEDQPGRYIYLRDDESGAFWSATWQPVKAGFDHYQCRHGLGYTVISQRHAEIGSELTYFVPLGKKLEFWWLKLRNHSQRTRRISSFSYAEFCFFDAAKDQQNVDWVQQIQRGVFEDNIIFWNAFMRKWDDVFMTASLPASSFDTSRESFVGRYRDLTNPAAVEAGRCSGSVAQRGNGVGALHHQLELAPGATLELVYVLGVTSDPAALRKELPELLGPGAVDRHFAALRESWRDYLATFQAVTPVPELNLMLNTWNPYQCKTTFDWSRFVSLYQLGIDRGMGFRDCAQDLLGVVHALPDQAKKLLRRLFQCQFADGHAYHLFYPLTGEGTMGEAEGGKYNWYSDDHLWLIEATVAYLKETGDLDFLAEPIGYAGAERAGTVWEHLLRALEFTAGHRGEHGLPLNGFADWNDALNLDRGDGRAESVWTGMLYHRELNLLIELAEHLGKSAEAARLREAAAQMKAAINDAGWDGEWYRQAFDDQGGPVGSQSCGAEEQIYLNPQAWAVLSGVADAARAGMALSRAKELLGTEFGLVLLYPAYRKFRDDRGGVSTYPPGAKENGGIFVHTNPWFIIAELMLGLKNEAFRDYQRILPVYKNAIPDRHEVEPYVYCQNILGKEHPQFGLGRNSWLTGTATWAYVAGTQYLLGIRPHYDGLIIDPQVPDDWPEFTVRRRFRGRDLEIGFRGPVAERGIFIAGERLTDPRFIPLDRLQPGPSLKIRVHY</sequence>
<dbReference type="SMART" id="SM01068">
    <property type="entry name" value="CBM_X"/>
    <property type="match status" value="1"/>
</dbReference>
<dbReference type="Pfam" id="PF06165">
    <property type="entry name" value="GH94_b-supersand"/>
    <property type="match status" value="1"/>
</dbReference>
<dbReference type="InterPro" id="IPR037828">
    <property type="entry name" value="GH94N_ChBP"/>
</dbReference>
<dbReference type="Proteomes" id="UP000295008">
    <property type="component" value="Unassembled WGS sequence"/>
</dbReference>
<dbReference type="AlphaFoldDB" id="A0A4R1S4R3"/>
<evidence type="ECO:0000259" key="4">
    <source>
        <dbReference type="Pfam" id="PF17167"/>
    </source>
</evidence>
<dbReference type="PANTHER" id="PTHR37469:SF2">
    <property type="entry name" value="CELLOBIONIC ACID PHOSPHORYLASE"/>
    <property type="match status" value="1"/>
</dbReference>
<proteinExistence type="predicted"/>
<keyword evidence="2" id="KW-0808">Transferase</keyword>
<dbReference type="Pfam" id="PF17167">
    <property type="entry name" value="Glyco_hydro_94"/>
    <property type="match status" value="1"/>
</dbReference>
<evidence type="ECO:0000313" key="5">
    <source>
        <dbReference type="EMBL" id="TCL74099.1"/>
    </source>
</evidence>
<dbReference type="GO" id="GO:0016757">
    <property type="term" value="F:glycosyltransferase activity"/>
    <property type="evidence" value="ECO:0007669"/>
    <property type="project" value="UniProtKB-KW"/>
</dbReference>
<dbReference type="RefSeq" id="WP_132013057.1">
    <property type="nucleotide sequence ID" value="NZ_SLUN01000004.1"/>
</dbReference>
<evidence type="ECO:0000313" key="6">
    <source>
        <dbReference type="Proteomes" id="UP000295008"/>
    </source>
</evidence>